<dbReference type="Proteomes" id="UP000184474">
    <property type="component" value="Unassembled WGS sequence"/>
</dbReference>
<evidence type="ECO:0000256" key="4">
    <source>
        <dbReference type="ARBA" id="ARBA00023136"/>
    </source>
</evidence>
<keyword evidence="4 5" id="KW-0472">Membrane</keyword>
<name>A0A1M6PV77_REIAG</name>
<feature type="transmembrane region" description="Helical" evidence="5">
    <location>
        <begin position="7"/>
        <end position="27"/>
    </location>
</feature>
<evidence type="ECO:0000313" key="7">
    <source>
        <dbReference type="Proteomes" id="UP000184474"/>
    </source>
</evidence>
<dbReference type="AlphaFoldDB" id="A0A1M6PV77"/>
<gene>
    <name evidence="6" type="ORF">SAMN04488028_10355</name>
</gene>
<keyword evidence="1" id="KW-1003">Cell membrane</keyword>
<dbReference type="InterPro" id="IPR009760">
    <property type="entry name" value="DUF1328"/>
</dbReference>
<evidence type="ECO:0000256" key="5">
    <source>
        <dbReference type="SAM" id="Phobius"/>
    </source>
</evidence>
<dbReference type="PIRSF" id="PIRSF036466">
    <property type="entry name" value="UCP036466"/>
    <property type="match status" value="1"/>
</dbReference>
<keyword evidence="7" id="KW-1185">Reference proteome</keyword>
<proteinExistence type="inferred from homology"/>
<protein>
    <submittedName>
        <fullName evidence="6">Uncharacterized protein</fullName>
    </submittedName>
</protein>
<feature type="transmembrane region" description="Helical" evidence="5">
    <location>
        <begin position="33"/>
        <end position="51"/>
    </location>
</feature>
<dbReference type="HAMAP" id="MF_01361">
    <property type="entry name" value="UPF0391"/>
    <property type="match status" value="1"/>
</dbReference>
<evidence type="ECO:0000256" key="3">
    <source>
        <dbReference type="ARBA" id="ARBA00022989"/>
    </source>
</evidence>
<organism evidence="6 7">
    <name type="scientific">Reichenbachiella agariperforans</name>
    <dbReference type="NCBI Taxonomy" id="156994"/>
    <lineage>
        <taxon>Bacteria</taxon>
        <taxon>Pseudomonadati</taxon>
        <taxon>Bacteroidota</taxon>
        <taxon>Cytophagia</taxon>
        <taxon>Cytophagales</taxon>
        <taxon>Reichenbachiellaceae</taxon>
        <taxon>Reichenbachiella</taxon>
    </lineage>
</organism>
<keyword evidence="2 5" id="KW-0812">Transmembrane</keyword>
<dbReference type="GO" id="GO:0005886">
    <property type="term" value="C:plasma membrane"/>
    <property type="evidence" value="ECO:0007669"/>
    <property type="project" value="InterPro"/>
</dbReference>
<dbReference type="STRING" id="156994.SAMN04488028_10355"/>
<dbReference type="Pfam" id="PF07043">
    <property type="entry name" value="DUF1328"/>
    <property type="match status" value="1"/>
</dbReference>
<evidence type="ECO:0000313" key="6">
    <source>
        <dbReference type="EMBL" id="SHK11874.1"/>
    </source>
</evidence>
<keyword evidence="3 5" id="KW-1133">Transmembrane helix</keyword>
<dbReference type="RefSeq" id="WP_073121948.1">
    <property type="nucleotide sequence ID" value="NZ_FRAA01000003.1"/>
</dbReference>
<sequence length="54" mass="5569">MFRLAIVFFIVAIIAAVFGFGGIAVAAAGAAKIVFFIALVFLAISLLAGILRGR</sequence>
<accession>A0A1M6PV77</accession>
<evidence type="ECO:0000256" key="2">
    <source>
        <dbReference type="ARBA" id="ARBA00022692"/>
    </source>
</evidence>
<evidence type="ECO:0000256" key="1">
    <source>
        <dbReference type="ARBA" id="ARBA00022475"/>
    </source>
</evidence>
<reference evidence="7" key="1">
    <citation type="submission" date="2016-11" db="EMBL/GenBank/DDBJ databases">
        <authorList>
            <person name="Varghese N."/>
            <person name="Submissions S."/>
        </authorList>
    </citation>
    <scope>NUCLEOTIDE SEQUENCE [LARGE SCALE GENOMIC DNA]</scope>
    <source>
        <strain evidence="7">DSM 26134</strain>
    </source>
</reference>
<dbReference type="EMBL" id="FRAA01000003">
    <property type="protein sequence ID" value="SHK11874.1"/>
    <property type="molecule type" value="Genomic_DNA"/>
</dbReference>